<protein>
    <submittedName>
        <fullName evidence="4">ABC-type nitrate/sulfonate/bicarbonate transport systems periplasmic components-like protein</fullName>
    </submittedName>
</protein>
<dbReference type="OrthoDB" id="7307648at2"/>
<evidence type="ECO:0000313" key="4">
    <source>
        <dbReference type="EMBL" id="ACB94019.1"/>
    </source>
</evidence>
<dbReference type="STRING" id="395963.Bind_0365"/>
<gene>
    <name evidence="4" type="ordered locus">Bind_0365</name>
</gene>
<dbReference type="AlphaFoldDB" id="B2IDG7"/>
<dbReference type="PANTHER" id="PTHR30024">
    <property type="entry name" value="ALIPHATIC SULFONATES-BINDING PROTEIN-RELATED"/>
    <property type="match status" value="1"/>
</dbReference>
<dbReference type="PANTHER" id="PTHR30024:SF47">
    <property type="entry name" value="TAURINE-BINDING PERIPLASMIC PROTEIN"/>
    <property type="match status" value="1"/>
</dbReference>
<reference evidence="4 5" key="2">
    <citation type="journal article" date="2010" name="J. Bacteriol.">
        <title>Complete genome sequence of Beijerinckia indica subsp. indica.</title>
        <authorList>
            <person name="Tamas I."/>
            <person name="Dedysh S.N."/>
            <person name="Liesack W."/>
            <person name="Stott M.B."/>
            <person name="Alam M."/>
            <person name="Murrell J.C."/>
            <person name="Dunfield P.F."/>
        </authorList>
    </citation>
    <scope>NUCLEOTIDE SEQUENCE [LARGE SCALE GENOMIC DNA]</scope>
    <source>
        <strain evidence="5">ATCC 9039 / DSM 1715 / NCIMB 8712</strain>
    </source>
</reference>
<dbReference type="RefSeq" id="WP_012383377.1">
    <property type="nucleotide sequence ID" value="NC_010581.1"/>
</dbReference>
<evidence type="ECO:0000313" key="5">
    <source>
        <dbReference type="Proteomes" id="UP000001695"/>
    </source>
</evidence>
<organism evidence="4 5">
    <name type="scientific">Beijerinckia indica subsp. indica (strain ATCC 9039 / DSM 1715 / NCIMB 8712)</name>
    <dbReference type="NCBI Taxonomy" id="395963"/>
    <lineage>
        <taxon>Bacteria</taxon>
        <taxon>Pseudomonadati</taxon>
        <taxon>Pseudomonadota</taxon>
        <taxon>Alphaproteobacteria</taxon>
        <taxon>Hyphomicrobiales</taxon>
        <taxon>Beijerinckiaceae</taxon>
        <taxon>Beijerinckia</taxon>
    </lineage>
</organism>
<proteinExistence type="inferred from homology"/>
<sequence length="341" mass="35742">MPLLTRRGLNLGLLTSSVLGMRPVQAESIAARAGIIPVLGASPVYVAEKEGWFNEGGLKVNLLKFESGPDVMQAAASGTIDVHVAGIAPVAVGRAHGIDLRVVAATAIAENVLVAGSKFAAGLPQNVPPAEMFKQYRQKTGQPVRIATQPAGSVPSTNLNYWLSEVAHVDPADVRIVSIGIDGATQALLSNSVEASTIREPILTVAKQRDPGIKILALGDDLLPGQPGTVVAVSAAFAQKNPEAVRTLVKGVIRGVELLQKEPDRAAADIQTSLGKGMLDIALIRQALVSPATHFVADPHVILKATQVMLAFQKKIGTLDEVPELTSLFDTSFYDAVIAGK</sequence>
<dbReference type="SUPFAM" id="SSF53850">
    <property type="entry name" value="Periplasmic binding protein-like II"/>
    <property type="match status" value="1"/>
</dbReference>
<dbReference type="GO" id="GO:0042597">
    <property type="term" value="C:periplasmic space"/>
    <property type="evidence" value="ECO:0007669"/>
    <property type="project" value="UniProtKB-SubCell"/>
</dbReference>
<dbReference type="eggNOG" id="COG0715">
    <property type="taxonomic scope" value="Bacteria"/>
</dbReference>
<dbReference type="HOGENOM" id="CLU_028871_10_1_5"/>
<comment type="subcellular location">
    <subcellularLocation>
        <location evidence="1">Periplasm</location>
    </subcellularLocation>
</comment>
<dbReference type="Pfam" id="PF13379">
    <property type="entry name" value="NMT1_2"/>
    <property type="match status" value="1"/>
</dbReference>
<dbReference type="KEGG" id="bid:Bind_0365"/>
<keyword evidence="5" id="KW-1185">Reference proteome</keyword>
<comment type="similarity">
    <text evidence="2">Belongs to the bacterial solute-binding protein SsuA/TauA family.</text>
</comment>
<name>B2IDG7_BEII9</name>
<evidence type="ECO:0000256" key="2">
    <source>
        <dbReference type="ARBA" id="ARBA00010742"/>
    </source>
</evidence>
<dbReference type="Proteomes" id="UP000001695">
    <property type="component" value="Chromosome"/>
</dbReference>
<evidence type="ECO:0000256" key="3">
    <source>
        <dbReference type="ARBA" id="ARBA00022729"/>
    </source>
</evidence>
<dbReference type="EMBL" id="CP001016">
    <property type="protein sequence ID" value="ACB94019.1"/>
    <property type="molecule type" value="Genomic_DNA"/>
</dbReference>
<accession>B2IDG7</accession>
<dbReference type="Gene3D" id="3.40.190.10">
    <property type="entry name" value="Periplasmic binding protein-like II"/>
    <property type="match status" value="2"/>
</dbReference>
<evidence type="ECO:0000256" key="1">
    <source>
        <dbReference type="ARBA" id="ARBA00004418"/>
    </source>
</evidence>
<reference evidence="5" key="1">
    <citation type="submission" date="2008-03" db="EMBL/GenBank/DDBJ databases">
        <title>Complete sequence of chromosome of Beijerinckia indica subsp. indica ATCC 9039.</title>
        <authorList>
            <consortium name="US DOE Joint Genome Institute"/>
            <person name="Copeland A."/>
            <person name="Lucas S."/>
            <person name="Lapidus A."/>
            <person name="Glavina del Rio T."/>
            <person name="Dalin E."/>
            <person name="Tice H."/>
            <person name="Bruce D."/>
            <person name="Goodwin L."/>
            <person name="Pitluck S."/>
            <person name="LaButti K."/>
            <person name="Schmutz J."/>
            <person name="Larimer F."/>
            <person name="Land M."/>
            <person name="Hauser L."/>
            <person name="Kyrpides N."/>
            <person name="Mikhailova N."/>
            <person name="Dunfield P.F."/>
            <person name="Dedysh S.N."/>
            <person name="Liesack W."/>
            <person name="Saw J.H."/>
            <person name="Alam M."/>
            <person name="Chen Y."/>
            <person name="Murrell J.C."/>
            <person name="Richardson P."/>
        </authorList>
    </citation>
    <scope>NUCLEOTIDE SEQUENCE [LARGE SCALE GENOMIC DNA]</scope>
    <source>
        <strain evidence="5">ATCC 9039 / DSM 1715 / NCIMB 8712</strain>
    </source>
</reference>
<keyword evidence="3" id="KW-0732">Signal</keyword>